<name>A0ABN8X7P3_9GAMM</name>
<dbReference type="Proteomes" id="UP001162030">
    <property type="component" value="Chromosome"/>
</dbReference>
<evidence type="ECO:0000313" key="3">
    <source>
        <dbReference type="Proteomes" id="UP001162030"/>
    </source>
</evidence>
<proteinExistence type="predicted"/>
<evidence type="ECO:0000256" key="1">
    <source>
        <dbReference type="SAM" id="MobiDB-lite"/>
    </source>
</evidence>
<keyword evidence="3" id="KW-1185">Reference proteome</keyword>
<reference evidence="2 3" key="1">
    <citation type="submission" date="2023-03" db="EMBL/GenBank/DDBJ databases">
        <authorList>
            <person name="Pearce D."/>
        </authorList>
    </citation>
    <scope>NUCLEOTIDE SEQUENCE [LARGE SCALE GENOMIC DNA]</scope>
    <source>
        <strain evidence="2">Msz</strain>
    </source>
</reference>
<sequence length="152" mass="17064">MCWTSLLFKIASFHSAGYRILFSLSPLKTLLKSHIATDDNSPDRWERAASGDERQRRGRAAGRLRAVRSGAADHPSLTLNLCLPRQYFDAETGLCKEAPFWLFQDALSGGFDERRPGLHADWADQSVFEEARVDELTADVRPLIAQPCESGW</sequence>
<feature type="compositionally biased region" description="Basic and acidic residues" evidence="1">
    <location>
        <begin position="38"/>
        <end position="55"/>
    </location>
</feature>
<dbReference type="EMBL" id="OX458333">
    <property type="protein sequence ID" value="CAI8846814.1"/>
    <property type="molecule type" value="Genomic_DNA"/>
</dbReference>
<evidence type="ECO:0000313" key="2">
    <source>
        <dbReference type="EMBL" id="CAI8846814.1"/>
    </source>
</evidence>
<organism evidence="2 3">
    <name type="scientific">Methylocaldum szegediense</name>
    <dbReference type="NCBI Taxonomy" id="73780"/>
    <lineage>
        <taxon>Bacteria</taxon>
        <taxon>Pseudomonadati</taxon>
        <taxon>Pseudomonadota</taxon>
        <taxon>Gammaproteobacteria</taxon>
        <taxon>Methylococcales</taxon>
        <taxon>Methylococcaceae</taxon>
        <taxon>Methylocaldum</taxon>
    </lineage>
</organism>
<gene>
    <name evidence="2" type="ORF">MSZNOR_2434</name>
</gene>
<accession>A0ABN8X7P3</accession>
<protein>
    <submittedName>
        <fullName evidence="2">Uncharacterized protein</fullName>
    </submittedName>
</protein>
<feature type="region of interest" description="Disordered" evidence="1">
    <location>
        <begin position="38"/>
        <end position="60"/>
    </location>
</feature>